<protein>
    <recommendedName>
        <fullName evidence="2">DUF4126 domain-containing protein</fullName>
    </recommendedName>
</protein>
<dbReference type="OrthoDB" id="9812409at2"/>
<reference evidence="3 4" key="1">
    <citation type="submission" date="2019-07" db="EMBL/GenBank/DDBJ databases">
        <title>Whole genome shotgun sequence of Adhaeribacter aerolatus NBRC 106133.</title>
        <authorList>
            <person name="Hosoyama A."/>
            <person name="Uohara A."/>
            <person name="Ohji S."/>
            <person name="Ichikawa N."/>
        </authorList>
    </citation>
    <scope>NUCLEOTIDE SEQUENCE [LARGE SCALE GENOMIC DNA]</scope>
    <source>
        <strain evidence="3 4">NBRC 106133</strain>
    </source>
</reference>
<feature type="domain" description="DUF4126" evidence="2">
    <location>
        <begin position="11"/>
        <end position="152"/>
    </location>
</feature>
<evidence type="ECO:0000313" key="4">
    <source>
        <dbReference type="Proteomes" id="UP000321532"/>
    </source>
</evidence>
<keyword evidence="1" id="KW-0472">Membrane</keyword>
<dbReference type="RefSeq" id="WP_146894685.1">
    <property type="nucleotide sequence ID" value="NZ_BJYS01000001.1"/>
</dbReference>
<dbReference type="AlphaFoldDB" id="A0A512ASI7"/>
<comment type="caution">
    <text evidence="3">The sequence shown here is derived from an EMBL/GenBank/DDBJ whole genome shotgun (WGS) entry which is preliminary data.</text>
</comment>
<feature type="transmembrane region" description="Helical" evidence="1">
    <location>
        <begin position="106"/>
        <end position="124"/>
    </location>
</feature>
<dbReference type="Pfam" id="PF13548">
    <property type="entry name" value="DUF4126"/>
    <property type="match status" value="1"/>
</dbReference>
<accession>A0A512ASI7</accession>
<proteinExistence type="predicted"/>
<evidence type="ECO:0000256" key="1">
    <source>
        <dbReference type="SAM" id="Phobius"/>
    </source>
</evidence>
<dbReference type="EMBL" id="BJYS01000001">
    <property type="protein sequence ID" value="GEO02660.1"/>
    <property type="molecule type" value="Genomic_DNA"/>
</dbReference>
<dbReference type="InterPro" id="IPR025196">
    <property type="entry name" value="DUF4126"/>
</dbReference>
<gene>
    <name evidence="3" type="ORF">AAE02nite_03240</name>
</gene>
<evidence type="ECO:0000259" key="2">
    <source>
        <dbReference type="Pfam" id="PF13548"/>
    </source>
</evidence>
<keyword evidence="4" id="KW-1185">Reference proteome</keyword>
<evidence type="ECO:0000313" key="3">
    <source>
        <dbReference type="EMBL" id="GEO02660.1"/>
    </source>
</evidence>
<name>A0A512ASI7_9BACT</name>
<sequence>MKTSTKTYLRILGLGAVAGMRAMAAPALLSHLLVKSPAGELNFSRLHYLQLPKVANGLKLAAGAEVLGDKMPFTPNRTVPAQLGARILSGAMAGATVALANKQNKFGGFLLGGLAAAAATYVFFSLRKKLVQTTGWPDTTIALMEDTLALAGGYAIAKG</sequence>
<dbReference type="Proteomes" id="UP000321532">
    <property type="component" value="Unassembled WGS sequence"/>
</dbReference>
<keyword evidence="1" id="KW-1133">Transmembrane helix</keyword>
<keyword evidence="1" id="KW-0812">Transmembrane</keyword>
<organism evidence="3 4">
    <name type="scientific">Adhaeribacter aerolatus</name>
    <dbReference type="NCBI Taxonomy" id="670289"/>
    <lineage>
        <taxon>Bacteria</taxon>
        <taxon>Pseudomonadati</taxon>
        <taxon>Bacteroidota</taxon>
        <taxon>Cytophagia</taxon>
        <taxon>Cytophagales</taxon>
        <taxon>Hymenobacteraceae</taxon>
        <taxon>Adhaeribacter</taxon>
    </lineage>
</organism>